<protein>
    <recommendedName>
        <fullName evidence="1">DUF6699 domain-containing protein</fullName>
    </recommendedName>
</protein>
<dbReference type="EMBL" id="JACAZI010000017">
    <property type="protein sequence ID" value="KAF7342365.1"/>
    <property type="molecule type" value="Genomic_DNA"/>
</dbReference>
<dbReference type="AlphaFoldDB" id="A0A8H6XLA8"/>
<evidence type="ECO:0000259" key="1">
    <source>
        <dbReference type="Pfam" id="PF20415"/>
    </source>
</evidence>
<dbReference type="Proteomes" id="UP000620124">
    <property type="component" value="Unassembled WGS sequence"/>
</dbReference>
<name>A0A8H6XLA8_9AGAR</name>
<sequence length="321" mass="34737">MAAPFIYVPEASTADATSYNPQYYAAQTTPQKGQTPFLPPSPLLYPSSPYLGPVDGGAAASDANNKFDPNSVLWPDSASQYESARTRWLSIHPAQGPCVLTRPVICRAGGHKRAKSWGNADAPALPPWAMNANKPAPMQVHPWLNGDAPSPIFFFDIAPKAFAPQRAVSTNPPQGMALGAAEVREPAFHPPLTSLRILHPRLPFWPIDLALPKDMPPAQAPPITLGDVLAAIHNALHVRIAPADWATLSSEDQQRVTVAFTQRCRAEAVRSKASPAQLRDREVEERNQGVKRVDFLLGKTVFKGLVRSPGDPEGCVRMVTA</sequence>
<evidence type="ECO:0000313" key="2">
    <source>
        <dbReference type="EMBL" id="KAF7342365.1"/>
    </source>
</evidence>
<gene>
    <name evidence="2" type="ORF">MVEN_01825100</name>
</gene>
<organism evidence="2 3">
    <name type="scientific">Mycena venus</name>
    <dbReference type="NCBI Taxonomy" id="2733690"/>
    <lineage>
        <taxon>Eukaryota</taxon>
        <taxon>Fungi</taxon>
        <taxon>Dikarya</taxon>
        <taxon>Basidiomycota</taxon>
        <taxon>Agaricomycotina</taxon>
        <taxon>Agaricomycetes</taxon>
        <taxon>Agaricomycetidae</taxon>
        <taxon>Agaricales</taxon>
        <taxon>Marasmiineae</taxon>
        <taxon>Mycenaceae</taxon>
        <taxon>Mycena</taxon>
    </lineage>
</organism>
<proteinExistence type="predicted"/>
<dbReference type="OrthoDB" id="3251728at2759"/>
<feature type="domain" description="DUF6699" evidence="1">
    <location>
        <begin position="170"/>
        <end position="309"/>
    </location>
</feature>
<evidence type="ECO:0000313" key="3">
    <source>
        <dbReference type="Proteomes" id="UP000620124"/>
    </source>
</evidence>
<keyword evidence="3" id="KW-1185">Reference proteome</keyword>
<accession>A0A8H6XLA8</accession>
<dbReference type="Pfam" id="PF20415">
    <property type="entry name" value="DUF6699"/>
    <property type="match status" value="1"/>
</dbReference>
<comment type="caution">
    <text evidence="2">The sequence shown here is derived from an EMBL/GenBank/DDBJ whole genome shotgun (WGS) entry which is preliminary data.</text>
</comment>
<reference evidence="2" key="1">
    <citation type="submission" date="2020-05" db="EMBL/GenBank/DDBJ databases">
        <title>Mycena genomes resolve the evolution of fungal bioluminescence.</title>
        <authorList>
            <person name="Tsai I.J."/>
        </authorList>
    </citation>
    <scope>NUCLEOTIDE SEQUENCE</scope>
    <source>
        <strain evidence="2">CCC161011</strain>
    </source>
</reference>
<dbReference type="InterPro" id="IPR046522">
    <property type="entry name" value="DUF6699"/>
</dbReference>